<dbReference type="KEGG" id="stp:Strop_4167"/>
<proteinExistence type="predicted"/>
<evidence type="ECO:0000256" key="3">
    <source>
        <dbReference type="ARBA" id="ARBA00023163"/>
    </source>
</evidence>
<dbReference type="Proteomes" id="UP000000235">
    <property type="component" value="Chromosome"/>
</dbReference>
<dbReference type="AlphaFoldDB" id="A4XCD9"/>
<evidence type="ECO:0000256" key="4">
    <source>
        <dbReference type="PROSITE-ProRule" id="PRU00169"/>
    </source>
</evidence>
<reference evidence="7" key="1">
    <citation type="journal article" date="2007" name="Proc. Natl. Acad. Sci. U.S.A.">
        <title>Genome sequencing reveals complex secondary metabolome in the marine actinomycete Salinispora tropica.</title>
        <authorList>
            <person name="Udwary D.W."/>
            <person name="Zeigler L."/>
            <person name="Asolkar R.N."/>
            <person name="Singan V."/>
            <person name="Lapidus A."/>
            <person name="Fenical W."/>
            <person name="Jensen P.R."/>
            <person name="Moore B.S."/>
        </authorList>
    </citation>
    <scope>NUCLEOTIDE SEQUENCE [LARGE SCALE GENOMIC DNA]</scope>
    <source>
        <strain evidence="7">ATCC BAA-916 / DSM 44818 / CNB-440</strain>
    </source>
</reference>
<feature type="domain" description="Response regulatory" evidence="5">
    <location>
        <begin position="7"/>
        <end position="85"/>
    </location>
</feature>
<dbReference type="EMBL" id="CP000667">
    <property type="protein sequence ID" value="ABP56596.1"/>
    <property type="molecule type" value="Genomic_DNA"/>
</dbReference>
<dbReference type="InterPro" id="IPR001789">
    <property type="entry name" value="Sig_transdc_resp-reg_receiver"/>
</dbReference>
<dbReference type="SUPFAM" id="SSF52172">
    <property type="entry name" value="CheY-like"/>
    <property type="match status" value="1"/>
</dbReference>
<protein>
    <submittedName>
        <fullName evidence="6">Response regulator receiver</fullName>
    </submittedName>
</protein>
<accession>A4XCD9</accession>
<keyword evidence="1" id="KW-0805">Transcription regulation</keyword>
<dbReference type="Pfam" id="PF00072">
    <property type="entry name" value="Response_reg"/>
    <property type="match status" value="1"/>
</dbReference>
<dbReference type="PROSITE" id="PS50110">
    <property type="entry name" value="RESPONSE_REGULATORY"/>
    <property type="match status" value="1"/>
</dbReference>
<name>A4XCD9_SALTO</name>
<dbReference type="InterPro" id="IPR058245">
    <property type="entry name" value="NreC/VraR/RcsB-like_REC"/>
</dbReference>
<evidence type="ECO:0000256" key="2">
    <source>
        <dbReference type="ARBA" id="ARBA00023125"/>
    </source>
</evidence>
<dbReference type="HOGENOM" id="CLU_000445_69_15_11"/>
<dbReference type="GO" id="GO:0003677">
    <property type="term" value="F:DNA binding"/>
    <property type="evidence" value="ECO:0007669"/>
    <property type="project" value="UniProtKB-KW"/>
</dbReference>
<evidence type="ECO:0000259" key="5">
    <source>
        <dbReference type="PROSITE" id="PS50110"/>
    </source>
</evidence>
<dbReference type="CDD" id="cd17535">
    <property type="entry name" value="REC_NarL-like"/>
    <property type="match status" value="1"/>
</dbReference>
<dbReference type="PANTHER" id="PTHR43214">
    <property type="entry name" value="TWO-COMPONENT RESPONSE REGULATOR"/>
    <property type="match status" value="1"/>
</dbReference>
<keyword evidence="4" id="KW-0597">Phosphoprotein</keyword>
<dbReference type="Gene3D" id="3.40.50.2300">
    <property type="match status" value="1"/>
</dbReference>
<sequence>MAPVTIRVLIAHDQDVVRRGVRRILESQADMEVVGEAADGVAALDLAGQLRPDVLLVDIRVPKTDGREVTAGLAGRAHPIRYAWL</sequence>
<evidence type="ECO:0000313" key="6">
    <source>
        <dbReference type="EMBL" id="ABP56596.1"/>
    </source>
</evidence>
<dbReference type="InterPro" id="IPR011006">
    <property type="entry name" value="CheY-like_superfamily"/>
</dbReference>
<evidence type="ECO:0000256" key="1">
    <source>
        <dbReference type="ARBA" id="ARBA00023015"/>
    </source>
</evidence>
<dbReference type="GO" id="GO:0000160">
    <property type="term" value="P:phosphorelay signal transduction system"/>
    <property type="evidence" value="ECO:0007669"/>
    <property type="project" value="InterPro"/>
</dbReference>
<keyword evidence="7" id="KW-1185">Reference proteome</keyword>
<dbReference type="PANTHER" id="PTHR43214:SF24">
    <property type="entry name" value="TRANSCRIPTIONAL REGULATORY PROTEIN NARL-RELATED"/>
    <property type="match status" value="1"/>
</dbReference>
<keyword evidence="3" id="KW-0804">Transcription</keyword>
<dbReference type="STRING" id="369723.Strop_4167"/>
<dbReference type="RefSeq" id="WP_012015361.1">
    <property type="nucleotide sequence ID" value="NC_009380.1"/>
</dbReference>
<dbReference type="eggNOG" id="COG2197">
    <property type="taxonomic scope" value="Bacteria"/>
</dbReference>
<keyword evidence="2" id="KW-0238">DNA-binding</keyword>
<feature type="modified residue" description="4-aspartylphosphate" evidence="4">
    <location>
        <position position="58"/>
    </location>
</feature>
<gene>
    <name evidence="6" type="ordered locus">Strop_4167</name>
</gene>
<organism evidence="6 7">
    <name type="scientific">Salinispora tropica (strain ATCC BAA-916 / DSM 44818 / JCM 13857 / NBRC 105044 / CNB-440)</name>
    <dbReference type="NCBI Taxonomy" id="369723"/>
    <lineage>
        <taxon>Bacteria</taxon>
        <taxon>Bacillati</taxon>
        <taxon>Actinomycetota</taxon>
        <taxon>Actinomycetes</taxon>
        <taxon>Micromonosporales</taxon>
        <taxon>Micromonosporaceae</taxon>
        <taxon>Salinispora</taxon>
    </lineage>
</organism>
<evidence type="ECO:0000313" key="7">
    <source>
        <dbReference type="Proteomes" id="UP000000235"/>
    </source>
</evidence>
<dbReference type="InterPro" id="IPR039420">
    <property type="entry name" value="WalR-like"/>
</dbReference>